<evidence type="ECO:0000256" key="4">
    <source>
        <dbReference type="ARBA" id="ARBA00023052"/>
    </source>
</evidence>
<evidence type="ECO:0000313" key="6">
    <source>
        <dbReference type="EMBL" id="MFC4873665.1"/>
    </source>
</evidence>
<reference evidence="7" key="1">
    <citation type="journal article" date="2019" name="Int. J. Syst. Evol. Microbiol.">
        <title>The Global Catalogue of Microorganisms (GCM) 10K type strain sequencing project: providing services to taxonomists for standard genome sequencing and annotation.</title>
        <authorList>
            <consortium name="The Broad Institute Genomics Platform"/>
            <consortium name="The Broad Institute Genome Sequencing Center for Infectious Disease"/>
            <person name="Wu L."/>
            <person name="Ma J."/>
        </authorList>
    </citation>
    <scope>NUCLEOTIDE SEQUENCE [LARGE SCALE GENOMIC DNA]</scope>
    <source>
        <strain evidence="7">CGMCC 4.7466</strain>
    </source>
</reference>
<dbReference type="Pfam" id="PF02779">
    <property type="entry name" value="Transket_pyr"/>
    <property type="match status" value="1"/>
</dbReference>
<dbReference type="Proteomes" id="UP001595818">
    <property type="component" value="Unassembled WGS sequence"/>
</dbReference>
<dbReference type="SMART" id="SM00861">
    <property type="entry name" value="Transket_pyr"/>
    <property type="match status" value="1"/>
</dbReference>
<dbReference type="InterPro" id="IPR001017">
    <property type="entry name" value="DH_E1"/>
</dbReference>
<comment type="cofactor">
    <cofactor evidence="1">
        <name>thiamine diphosphate</name>
        <dbReference type="ChEBI" id="CHEBI:58937"/>
    </cofactor>
</comment>
<dbReference type="SUPFAM" id="SSF52518">
    <property type="entry name" value="Thiamin diphosphate-binding fold (THDP-binding)"/>
    <property type="match status" value="2"/>
</dbReference>
<accession>A0ABV9T6B0</accession>
<dbReference type="EMBL" id="JBHSJJ010000012">
    <property type="protein sequence ID" value="MFC4873665.1"/>
    <property type="molecule type" value="Genomic_DNA"/>
</dbReference>
<dbReference type="PANTHER" id="PTHR43257">
    <property type="entry name" value="PYRUVATE DEHYDROGENASE E1 COMPONENT BETA SUBUNIT"/>
    <property type="match status" value="1"/>
</dbReference>
<comment type="function">
    <text evidence="2">E1 component of the 2-oxoglutarate dehydrogenase (OGDH) complex which catalyzes the decarboxylation of 2-oxoglutarate, the first step in the conversion of 2-oxoglutarate to succinyl-CoA and CO(2).</text>
</comment>
<comment type="caution">
    <text evidence="6">The sequence shown here is derived from an EMBL/GenBank/DDBJ whole genome shotgun (WGS) entry which is preliminary data.</text>
</comment>
<dbReference type="RefSeq" id="WP_377066748.1">
    <property type="nucleotide sequence ID" value="NZ_JBHSJJ010000012.1"/>
</dbReference>
<evidence type="ECO:0000313" key="7">
    <source>
        <dbReference type="Proteomes" id="UP001595818"/>
    </source>
</evidence>
<dbReference type="Gene3D" id="3.40.50.920">
    <property type="match status" value="1"/>
</dbReference>
<organism evidence="6 7">
    <name type="scientific">Negadavirga shengliensis</name>
    <dbReference type="NCBI Taxonomy" id="1389218"/>
    <lineage>
        <taxon>Bacteria</taxon>
        <taxon>Pseudomonadati</taxon>
        <taxon>Bacteroidota</taxon>
        <taxon>Cytophagia</taxon>
        <taxon>Cytophagales</taxon>
        <taxon>Cyclobacteriaceae</taxon>
        <taxon>Negadavirga</taxon>
    </lineage>
</organism>
<dbReference type="InterPro" id="IPR029061">
    <property type="entry name" value="THDP-binding"/>
</dbReference>
<dbReference type="InterPro" id="IPR005475">
    <property type="entry name" value="Transketolase-like_Pyr-bd"/>
</dbReference>
<protein>
    <submittedName>
        <fullName evidence="6">Thiamine pyrophosphate-dependent enzyme</fullName>
    </submittedName>
</protein>
<dbReference type="Gene3D" id="3.40.50.970">
    <property type="match status" value="2"/>
</dbReference>
<proteinExistence type="predicted"/>
<keyword evidence="7" id="KW-1185">Reference proteome</keyword>
<dbReference type="CDD" id="cd02000">
    <property type="entry name" value="TPP_E1_PDC_ADC_BCADC"/>
    <property type="match status" value="1"/>
</dbReference>
<dbReference type="InterPro" id="IPR009014">
    <property type="entry name" value="Transketo_C/PFOR_II"/>
</dbReference>
<dbReference type="Pfam" id="PF00676">
    <property type="entry name" value="E1_dh"/>
    <property type="match status" value="1"/>
</dbReference>
<evidence type="ECO:0000259" key="5">
    <source>
        <dbReference type="SMART" id="SM00861"/>
    </source>
</evidence>
<evidence type="ECO:0000256" key="2">
    <source>
        <dbReference type="ARBA" id="ARBA00003906"/>
    </source>
</evidence>
<sequence length="806" mass="90319">MNTEEISTLTEEKAVTNDKDRVLADYRTAMVSRHASLMGRKEVFMGKAKFGIFGDGKELAQLAMARFFEPGDFRSGYYRDQTFMFAVGELTVQEYFAQLYAHADVEAEPASGGRLMNGHFATRSLNADGTWRNLMEIKNATADISPTAAQMPKLVGLAYASKLYKENEALHGFKEFSNKGNEIAWGTIGNASTAEGMFFETFNAGGVLQVPMIISVWDDDYGISVTNDFQITKSSISEALEGFRRDGDKQGYEILVVKGWDYEALMWTYHKAAKIAREEHVPVLIHVTEMTQPQGHSTSGSHERYKSKERLEWEAEYDCIPQFRKYIIENGFADTEELDKIDQETKKEVRESKEKAWRAFSSSIKEELDAAAELIRKAAGKGQNREELGQLAQELQQTLNPIRMDVISTVRKVLLLMRHDPVEVKAELLKWYKEQQLRNKDRYSSHLYSESAFKATAIEEEPVQYEEEALMVDGREVLRACFDALLARDPRVFAIGEDVGKIGDVNQAFAGLQAKYGELRVTDTGIREVSIIGQGVGAALRGLRPITEIQYLDYLIYALMTLSDDLACLHYRTKGGQKAPLIIRTRGHRLEGVWHSGSPIGMILSSLRGILLCVPRNMTQAAGMYNTLMEADEPALMIEVLNGYRLKEKMPANVGTFKVPLGKAEILREGSDITIVTYGAMCRIVMEAAQQLAAVGIELEVIDVQTLIPFDLDQTILKSIQKTNRVIFADEDVPGGASAFMMQQVIEGQKAYFYLDAEPTTLAANEHRPAYSSDGDYFSKPSVDDVIEKAYAIMHEADPVKFPSLF</sequence>
<dbReference type="InterPro" id="IPR033248">
    <property type="entry name" value="Transketolase_C"/>
</dbReference>
<dbReference type="PANTHER" id="PTHR43257:SF2">
    <property type="entry name" value="PYRUVATE DEHYDROGENASE E1 COMPONENT SUBUNIT BETA"/>
    <property type="match status" value="1"/>
</dbReference>
<dbReference type="Pfam" id="PF02780">
    <property type="entry name" value="Transketolase_C"/>
    <property type="match status" value="1"/>
</dbReference>
<feature type="domain" description="Transketolase-like pyrimidine-binding" evidence="5">
    <location>
        <begin position="472"/>
        <end position="646"/>
    </location>
</feature>
<dbReference type="SUPFAM" id="SSF52922">
    <property type="entry name" value="TK C-terminal domain-like"/>
    <property type="match status" value="1"/>
</dbReference>
<name>A0ABV9T6B0_9BACT</name>
<gene>
    <name evidence="6" type="ORF">ACFPFU_18330</name>
</gene>
<keyword evidence="4" id="KW-0786">Thiamine pyrophosphate</keyword>
<keyword evidence="3" id="KW-0560">Oxidoreductase</keyword>
<evidence type="ECO:0000256" key="3">
    <source>
        <dbReference type="ARBA" id="ARBA00023002"/>
    </source>
</evidence>
<evidence type="ECO:0000256" key="1">
    <source>
        <dbReference type="ARBA" id="ARBA00001964"/>
    </source>
</evidence>